<feature type="compositionally biased region" description="Polar residues" evidence="1">
    <location>
        <begin position="39"/>
        <end position="63"/>
    </location>
</feature>
<organism evidence="2 3">
    <name type="scientific">Pyronema omphalodes (strain CBS 100304)</name>
    <name type="common">Pyronema confluens</name>
    <dbReference type="NCBI Taxonomy" id="1076935"/>
    <lineage>
        <taxon>Eukaryota</taxon>
        <taxon>Fungi</taxon>
        <taxon>Dikarya</taxon>
        <taxon>Ascomycota</taxon>
        <taxon>Pezizomycotina</taxon>
        <taxon>Pezizomycetes</taxon>
        <taxon>Pezizales</taxon>
        <taxon>Pyronemataceae</taxon>
        <taxon>Pyronema</taxon>
    </lineage>
</organism>
<dbReference type="AlphaFoldDB" id="U4LSY1"/>
<evidence type="ECO:0000313" key="2">
    <source>
        <dbReference type="EMBL" id="CCX34759.1"/>
    </source>
</evidence>
<feature type="region of interest" description="Disordered" evidence="1">
    <location>
        <begin position="1"/>
        <end position="64"/>
    </location>
</feature>
<proteinExistence type="predicted"/>
<reference evidence="2 3" key="1">
    <citation type="journal article" date="2013" name="PLoS Genet.">
        <title>The genome and development-dependent transcriptomes of Pyronema confluens: a window into fungal evolution.</title>
        <authorList>
            <person name="Traeger S."/>
            <person name="Altegoer F."/>
            <person name="Freitag M."/>
            <person name="Gabaldon T."/>
            <person name="Kempken F."/>
            <person name="Kumar A."/>
            <person name="Marcet-Houben M."/>
            <person name="Poggeler S."/>
            <person name="Stajich J.E."/>
            <person name="Nowrousian M."/>
        </authorList>
    </citation>
    <scope>NUCLEOTIDE SEQUENCE [LARGE SCALE GENOMIC DNA]</scope>
    <source>
        <strain evidence="3">CBS 100304</strain>
        <tissue evidence="2">Vegetative mycelium</tissue>
    </source>
</reference>
<protein>
    <submittedName>
        <fullName evidence="2">Uncharacterized protein</fullName>
    </submittedName>
</protein>
<evidence type="ECO:0000313" key="3">
    <source>
        <dbReference type="Proteomes" id="UP000018144"/>
    </source>
</evidence>
<keyword evidence="3" id="KW-1185">Reference proteome</keyword>
<sequence>MASIVRGSTGMAPTTPPPATLVTPKARDTILISDDESPVSDNSTPSPQPLMQASPNSTPSPESLMQLLPKQPVSQRHWYSIYGNYETRGGILYWDCKAARDCQWTSKCNGSVQNHMARCHNLGSFSSGEAIFGLLHHYGTLGTSSEPGKGTWFWICNHPDCKQNYEITYKYRKQWNNRALILTGTMRIKEHLEESHNIYLKVPPS</sequence>
<accession>U4LSY1</accession>
<dbReference type="EMBL" id="HF936625">
    <property type="protein sequence ID" value="CCX34759.1"/>
    <property type="molecule type" value="Genomic_DNA"/>
</dbReference>
<evidence type="ECO:0000256" key="1">
    <source>
        <dbReference type="SAM" id="MobiDB-lite"/>
    </source>
</evidence>
<name>U4LSY1_PYROM</name>
<dbReference type="Proteomes" id="UP000018144">
    <property type="component" value="Unassembled WGS sequence"/>
</dbReference>
<gene>
    <name evidence="2" type="ORF">PCON_04276</name>
</gene>